<dbReference type="EMBL" id="JAPDRQ010000210">
    <property type="protein sequence ID" value="KAJ9652221.1"/>
    <property type="molecule type" value="Genomic_DNA"/>
</dbReference>
<reference evidence="1" key="1">
    <citation type="submission" date="2022-10" db="EMBL/GenBank/DDBJ databases">
        <title>Culturing micro-colonial fungi from biological soil crusts in the Mojave desert and describing Neophaeococcomyces mojavensis, and introducing the new genera and species Taxawa tesnikishii.</title>
        <authorList>
            <person name="Kurbessoian T."/>
            <person name="Stajich J.E."/>
        </authorList>
    </citation>
    <scope>NUCLEOTIDE SEQUENCE</scope>
    <source>
        <strain evidence="1">JES_112</strain>
    </source>
</reference>
<proteinExistence type="predicted"/>
<evidence type="ECO:0000313" key="1">
    <source>
        <dbReference type="EMBL" id="KAJ9652221.1"/>
    </source>
</evidence>
<accession>A0ACC2ZX81</accession>
<feature type="non-terminal residue" evidence="1">
    <location>
        <position position="227"/>
    </location>
</feature>
<evidence type="ECO:0000313" key="2">
    <source>
        <dbReference type="Proteomes" id="UP001172386"/>
    </source>
</evidence>
<name>A0ACC2ZX81_9EURO</name>
<dbReference type="Proteomes" id="UP001172386">
    <property type="component" value="Unassembled WGS sequence"/>
</dbReference>
<keyword evidence="2" id="KW-1185">Reference proteome</keyword>
<protein>
    <submittedName>
        <fullName evidence="1">Uncharacterized protein</fullName>
    </submittedName>
</protein>
<organism evidence="1 2">
    <name type="scientific">Neophaeococcomyces mojaviensis</name>
    <dbReference type="NCBI Taxonomy" id="3383035"/>
    <lineage>
        <taxon>Eukaryota</taxon>
        <taxon>Fungi</taxon>
        <taxon>Dikarya</taxon>
        <taxon>Ascomycota</taxon>
        <taxon>Pezizomycotina</taxon>
        <taxon>Eurotiomycetes</taxon>
        <taxon>Chaetothyriomycetidae</taxon>
        <taxon>Chaetothyriales</taxon>
        <taxon>Chaetothyriales incertae sedis</taxon>
        <taxon>Neophaeococcomyces</taxon>
    </lineage>
</organism>
<gene>
    <name evidence="1" type="ORF">H2198_008525</name>
</gene>
<sequence>MVFLADASRITLAAVSLAFFALAYFIVTSILSYRKLRHIPGPWLAAVSQLWLFNATSRGDLYLAAEKVLRKYGSPARIGPNMIIHSDPEIIRYISAPRSGFHRGHWYAGMQFDPRINNLLSERDEKRHTELRAKMMPGYTGKEVPTIETKIDQRLLDFVNLIQKYVAKKEAFDFAEKAQYFTMDSLTDVAFGNPFGFLTKDEDLYDYNKSSTAFFPMMELATNIPAV</sequence>
<comment type="caution">
    <text evidence="1">The sequence shown here is derived from an EMBL/GenBank/DDBJ whole genome shotgun (WGS) entry which is preliminary data.</text>
</comment>